<evidence type="ECO:0008006" key="3">
    <source>
        <dbReference type="Google" id="ProtNLM"/>
    </source>
</evidence>
<dbReference type="HOGENOM" id="CLU_020664_0_0_9"/>
<dbReference type="PATRIC" id="fig|935198.13.peg.3261"/>
<name>B2TQM4_CLOBB</name>
<reference evidence="2" key="1">
    <citation type="submission" date="2009-06" db="EMBL/GenBank/DDBJ databases">
        <authorList>
            <consortium name="US DOE Joint Genome Institute (JGI-PGF)"/>
            <person name="Lucas S."/>
            <person name="Copeland A."/>
            <person name="Lapidus A."/>
            <person name="Glavina del Rio T."/>
            <person name="Dalin E."/>
            <person name="Tice H."/>
            <person name="Bruce D."/>
            <person name="Goodwin L."/>
            <person name="Pitluck S."/>
            <person name="Kyrpides N."/>
            <person name="Mavromatis K."/>
            <person name="Ivanova N."/>
            <person name="Saunders E."/>
            <person name="Brettin T."/>
            <person name="Detter J.C."/>
            <person name="Han C."/>
            <person name="Larimer F."/>
            <person name="Land M."/>
            <person name="Hauser L."/>
            <person name="Markowitz V."/>
            <person name="Cheng J.-F."/>
            <person name="Hugenholtz P."/>
            <person name="Woyke T."/>
            <person name="Wu D."/>
            <person name="Gronow S."/>
            <person name="Klenk H.-P."/>
            <person name="Eisen J.A."/>
        </authorList>
    </citation>
    <scope>NUCLEOTIDE SEQUENCE</scope>
    <source>
        <strain evidence="2">Eklund 17B</strain>
    </source>
</reference>
<protein>
    <recommendedName>
        <fullName evidence="3">DUF2572 family protein</fullName>
    </recommendedName>
</protein>
<evidence type="ECO:0000313" key="2">
    <source>
        <dbReference type="EMBL" id="ACD24757.1"/>
    </source>
</evidence>
<accession>B2TQM4</accession>
<reference evidence="2" key="2">
    <citation type="submission" date="2009-08" db="EMBL/GenBank/DDBJ databases">
        <authorList>
            <person name="Shrivastava S."/>
            <person name="Brinkac L.M."/>
            <person name="Dodson R.J."/>
            <person name="Harkins D.M."/>
            <person name="Durkin A.S."/>
            <person name="Sutton G."/>
        </authorList>
    </citation>
    <scope>NUCLEOTIDE SEQUENCE</scope>
    <source>
        <strain evidence="2">Eklund 17B</strain>
    </source>
</reference>
<feature type="region of interest" description="Disordered" evidence="1">
    <location>
        <begin position="375"/>
        <end position="402"/>
    </location>
</feature>
<dbReference type="EMBL" id="CP001056">
    <property type="protein sequence ID" value="ACD24757.1"/>
    <property type="molecule type" value="Genomic_DNA"/>
</dbReference>
<proteinExistence type="predicted"/>
<dbReference type="AlphaFoldDB" id="B2TQM4"/>
<accession>U4P9T4</accession>
<dbReference type="KEGG" id="cbk:CLL_A3295"/>
<gene>
    <name evidence="2" type="ordered locus">CLL_A3295</name>
</gene>
<organism evidence="2">
    <name type="scientific">Clostridium botulinum (strain Eklund 17B / Type B)</name>
    <dbReference type="NCBI Taxonomy" id="935198"/>
    <lineage>
        <taxon>Bacteria</taxon>
        <taxon>Bacillati</taxon>
        <taxon>Bacillota</taxon>
        <taxon>Clostridia</taxon>
        <taxon>Eubacteriales</taxon>
        <taxon>Clostridiaceae</taxon>
        <taxon>Clostridium</taxon>
    </lineage>
</organism>
<evidence type="ECO:0000256" key="1">
    <source>
        <dbReference type="SAM" id="MobiDB-lite"/>
    </source>
</evidence>
<sequence>MMKKNKGSSLITVVIIFSILITVGTALLSMTIGDYKMRTKESKRIENLYGSDSGLDVAYDIIIKTFDSATQFGDEEVKALKSKDGNPDSPNDTQYKEYQKEIYYWKHYNDDKDESHKISKTKIKEEIEKRKKEIEILINKEFRRTFKNFIYVNEAEISKSEDDSNQSKEYKPNKLKELIEARKYVDSVSGIKEGDLSYKEVSLTSQANKPELVADISDPENENEEEVYTIKITSTFETKEANTNIIGTNTRKVQTTYNIVVPDYKDIAFSESISKVQNSTVLNDKVMVIGRNMNVNQYNKITIDGDIFVWGDSPTITNKVYDKYKGGINLKSCAINFNGEVVTEKTFNIENNVKSNINGNLYARNVYMGNLNGSPSENSNLTIKESKKDDNEGNISNKNSEESGQVVLDNDITLKSRNTNVSIDNFYGINDKNIKYGNVFNASSEGTNERTSSSIIVNGDENSNIKINNKAYIMGVAHIDTFPEYQTGESTGVKGNYIAYATPLNNEEKFEYYDPLQLLDEDNILNKSKHFVDYWQVKLSDVNTGGIQLPDEIHSVGTIVYKDKFGNIQVKDSSYTLDIDNKIKEKQVEYASKVYAMGKKVGMNWYDTLGNLGSPVNYLMKLDNIPIDYDLERENSNNEKAIFNNEDNKTIIIRGKNASSIYYDGSNVIEEKDKIVINADSGEVNSFIATNGNVIIDGEINFNGNIVTEGNLTIQGNQEKNIKYDKELCDRIKVSNEELFCAVFGDSSDEENIDDSEPNLNNKDDLNIQYDLNKFLKTKIWKIIK</sequence>